<proteinExistence type="predicted"/>
<dbReference type="Proteomes" id="UP001062846">
    <property type="component" value="Chromosome 12"/>
</dbReference>
<dbReference type="EMBL" id="CM046399">
    <property type="protein sequence ID" value="KAI8527501.1"/>
    <property type="molecule type" value="Genomic_DNA"/>
</dbReference>
<gene>
    <name evidence="1" type="ORF">RHMOL_Rhmol12G0080200</name>
</gene>
<accession>A0ACC0LFI3</accession>
<evidence type="ECO:0000313" key="2">
    <source>
        <dbReference type="Proteomes" id="UP001062846"/>
    </source>
</evidence>
<keyword evidence="2" id="KW-1185">Reference proteome</keyword>
<reference evidence="1" key="1">
    <citation type="submission" date="2022-02" db="EMBL/GenBank/DDBJ databases">
        <title>Plant Genome Project.</title>
        <authorList>
            <person name="Zhang R.-G."/>
        </authorList>
    </citation>
    <scope>NUCLEOTIDE SEQUENCE</scope>
    <source>
        <strain evidence="1">AT1</strain>
    </source>
</reference>
<name>A0ACC0LFI3_RHOML</name>
<evidence type="ECO:0000313" key="1">
    <source>
        <dbReference type="EMBL" id="KAI8527501.1"/>
    </source>
</evidence>
<protein>
    <submittedName>
        <fullName evidence="1">Uncharacterized protein</fullName>
    </submittedName>
</protein>
<comment type="caution">
    <text evidence="1">The sequence shown here is derived from an EMBL/GenBank/DDBJ whole genome shotgun (WGS) entry which is preliminary data.</text>
</comment>
<sequence length="99" mass="11113">MAKKSDATKNSSAGSNDKKKKKNKKNKPGGPTAVAMKLPRAPKPNPFETIWSRRKFDVLGKKRKGEEQRIGLARSIAIRKATSFSLPFQLLRYRSILDT</sequence>
<organism evidence="1 2">
    <name type="scientific">Rhododendron molle</name>
    <name type="common">Chinese azalea</name>
    <name type="synonym">Azalea mollis</name>
    <dbReference type="NCBI Taxonomy" id="49168"/>
    <lineage>
        <taxon>Eukaryota</taxon>
        <taxon>Viridiplantae</taxon>
        <taxon>Streptophyta</taxon>
        <taxon>Embryophyta</taxon>
        <taxon>Tracheophyta</taxon>
        <taxon>Spermatophyta</taxon>
        <taxon>Magnoliopsida</taxon>
        <taxon>eudicotyledons</taxon>
        <taxon>Gunneridae</taxon>
        <taxon>Pentapetalae</taxon>
        <taxon>asterids</taxon>
        <taxon>Ericales</taxon>
        <taxon>Ericaceae</taxon>
        <taxon>Ericoideae</taxon>
        <taxon>Rhodoreae</taxon>
        <taxon>Rhododendron</taxon>
    </lineage>
</organism>